<dbReference type="InterPro" id="IPR007313">
    <property type="entry name" value="FxsA"/>
</dbReference>
<accession>G2DDT0</accession>
<sequence>MARACPEFSSSVPCCGMNPLLIFLLLFVGIPLVELYFLIQVGSQIGAFATIFLTLLTALIGGAMVRLQGFSTLMRVRGAMERGEVPAIEMMEGAVLLVCGVLLLLPGFVTDFVGFIFLVPQLRRWLISSGLQGAGVMRPVQRKPHSPPGHQRTIEGECRREDDREDD</sequence>
<proteinExistence type="predicted"/>
<evidence type="ECO:0000313" key="4">
    <source>
        <dbReference type="Proteomes" id="UP000004491"/>
    </source>
</evidence>
<gene>
    <name evidence="3" type="primary">fxsA</name>
    <name evidence="3" type="ORF">Rifp1Sym_bq00290</name>
</gene>
<evidence type="ECO:0000256" key="1">
    <source>
        <dbReference type="SAM" id="MobiDB-lite"/>
    </source>
</evidence>
<keyword evidence="2" id="KW-0812">Transmembrane</keyword>
<name>G2DDT0_9GAMM</name>
<organism evidence="3 4">
    <name type="scientific">endosymbiont of Riftia pachyptila</name>
    <name type="common">vent Ph05</name>
    <dbReference type="NCBI Taxonomy" id="1048808"/>
    <lineage>
        <taxon>Bacteria</taxon>
        <taxon>Pseudomonadati</taxon>
        <taxon>Pseudomonadota</taxon>
        <taxon>Gammaproteobacteria</taxon>
        <taxon>sulfur-oxidizing symbionts</taxon>
    </lineage>
</organism>
<feature type="transmembrane region" description="Helical" evidence="2">
    <location>
        <begin position="20"/>
        <end position="38"/>
    </location>
</feature>
<keyword evidence="2" id="KW-0472">Membrane</keyword>
<dbReference type="AlphaFoldDB" id="G2DDT0"/>
<dbReference type="Pfam" id="PF04186">
    <property type="entry name" value="FxsA"/>
    <property type="match status" value="1"/>
</dbReference>
<dbReference type="NCBIfam" id="NF008528">
    <property type="entry name" value="PRK11463.1-2"/>
    <property type="match status" value="1"/>
</dbReference>
<protein>
    <submittedName>
        <fullName evidence="3">Cytoplasmic membrane protein</fullName>
    </submittedName>
</protein>
<keyword evidence="4" id="KW-1185">Reference proteome</keyword>
<dbReference type="GO" id="GO:0016020">
    <property type="term" value="C:membrane"/>
    <property type="evidence" value="ECO:0007669"/>
    <property type="project" value="InterPro"/>
</dbReference>
<feature type="compositionally biased region" description="Basic and acidic residues" evidence="1">
    <location>
        <begin position="152"/>
        <end position="167"/>
    </location>
</feature>
<comment type="caution">
    <text evidence="3">The sequence shown here is derived from an EMBL/GenBank/DDBJ whole genome shotgun (WGS) entry which is preliminary data.</text>
</comment>
<dbReference type="PANTHER" id="PTHR35335:SF1">
    <property type="entry name" value="UPF0716 PROTEIN FXSA"/>
    <property type="match status" value="1"/>
</dbReference>
<evidence type="ECO:0000256" key="2">
    <source>
        <dbReference type="SAM" id="Phobius"/>
    </source>
</evidence>
<dbReference type="Proteomes" id="UP000004491">
    <property type="component" value="Unassembled WGS sequence"/>
</dbReference>
<evidence type="ECO:0000313" key="3">
    <source>
        <dbReference type="EMBL" id="EGV51252.1"/>
    </source>
</evidence>
<keyword evidence="2" id="KW-1133">Transmembrane helix</keyword>
<dbReference type="PANTHER" id="PTHR35335">
    <property type="entry name" value="UPF0716 PROTEIN FXSA"/>
    <property type="match status" value="1"/>
</dbReference>
<feature type="transmembrane region" description="Helical" evidence="2">
    <location>
        <begin position="45"/>
        <end position="65"/>
    </location>
</feature>
<dbReference type="EMBL" id="AFOC01000044">
    <property type="protein sequence ID" value="EGV51252.1"/>
    <property type="molecule type" value="Genomic_DNA"/>
</dbReference>
<feature type="transmembrane region" description="Helical" evidence="2">
    <location>
        <begin position="94"/>
        <end position="119"/>
    </location>
</feature>
<feature type="region of interest" description="Disordered" evidence="1">
    <location>
        <begin position="138"/>
        <end position="167"/>
    </location>
</feature>
<reference evidence="3" key="1">
    <citation type="journal article" date="2011" name="ISME J.">
        <title>The endosymbionts of the deep-sea tubeworms Riftia pachyptila and Tevnia jerichonana share an identical physiology as revealed by proteogenomic analyses.</title>
        <authorList>
            <person name="Gardebrecht A."/>
            <person name="Markert S."/>
            <person name="Felbeck H."/>
            <person name="Thuermer A."/>
            <person name="Albrecht D."/>
            <person name="Wollherr A."/>
            <person name="Kabisch J."/>
            <person name="Lehmann R."/>
            <person name="Daniel R."/>
            <person name="Liesegang H."/>
            <person name="Hecker M."/>
            <person name="Sievert S.M."/>
            <person name="Schweder T."/>
        </authorList>
    </citation>
    <scope>NUCLEOTIDE SEQUENCE [LARGE SCALE GENOMIC DNA]</scope>
</reference>